<evidence type="ECO:0000313" key="3">
    <source>
        <dbReference type="Proteomes" id="UP000529637"/>
    </source>
</evidence>
<feature type="compositionally biased region" description="Basic and acidic residues" evidence="1">
    <location>
        <begin position="141"/>
        <end position="151"/>
    </location>
</feature>
<evidence type="ECO:0008006" key="4">
    <source>
        <dbReference type="Google" id="ProtNLM"/>
    </source>
</evidence>
<dbReference type="Proteomes" id="UP000529637">
    <property type="component" value="Unassembled WGS sequence"/>
</dbReference>
<feature type="region of interest" description="Disordered" evidence="1">
    <location>
        <begin position="122"/>
        <end position="171"/>
    </location>
</feature>
<comment type="caution">
    <text evidence="2">The sequence shown here is derived from an EMBL/GenBank/DDBJ whole genome shotgun (WGS) entry which is preliminary data.</text>
</comment>
<dbReference type="AlphaFoldDB" id="A0A7Y6TWB1"/>
<feature type="compositionally biased region" description="Basic and acidic residues" evidence="1">
    <location>
        <begin position="122"/>
        <end position="131"/>
    </location>
</feature>
<sequence>MSDTTRTTTDDSHPAATGIGAVIGGVGGGVAGGAAAGAAVGGMTGPVGAAVGAVVGAVAGALAGKGIAKAVDPVAEDNYWRDNYSSRPYVESGSSYDDYAPAYRHGVNAYQKYPDRSFDDVESDLGRDWDSNRGSSSLGWERAKHASRDAWTRVSNTVERAIPGDSDGDGR</sequence>
<organism evidence="2 3">
    <name type="scientific">Piscinibacter koreensis</name>
    <dbReference type="NCBI Taxonomy" id="2742824"/>
    <lineage>
        <taxon>Bacteria</taxon>
        <taxon>Pseudomonadati</taxon>
        <taxon>Pseudomonadota</taxon>
        <taxon>Betaproteobacteria</taxon>
        <taxon>Burkholderiales</taxon>
        <taxon>Sphaerotilaceae</taxon>
        <taxon>Piscinibacter</taxon>
    </lineage>
</organism>
<protein>
    <recommendedName>
        <fullName evidence="4">Glycine zipper domain-containing protein</fullName>
    </recommendedName>
</protein>
<gene>
    <name evidence="2" type="ORF">HQN59_08545</name>
</gene>
<evidence type="ECO:0000256" key="1">
    <source>
        <dbReference type="SAM" id="MobiDB-lite"/>
    </source>
</evidence>
<evidence type="ECO:0000313" key="2">
    <source>
        <dbReference type="EMBL" id="NUZ05811.1"/>
    </source>
</evidence>
<dbReference type="EMBL" id="JABWMJ010000003">
    <property type="protein sequence ID" value="NUZ05811.1"/>
    <property type="molecule type" value="Genomic_DNA"/>
</dbReference>
<name>A0A7Y6TWB1_9BURK</name>
<accession>A0A7Y6TWB1</accession>
<proteinExistence type="predicted"/>
<reference evidence="2 3" key="1">
    <citation type="submission" date="2020-06" db="EMBL/GenBank/DDBJ databases">
        <title>Schlegella sp. ID0723 isolated from air conditioner.</title>
        <authorList>
            <person name="Kim D.Y."/>
            <person name="Kim D.-U."/>
        </authorList>
    </citation>
    <scope>NUCLEOTIDE SEQUENCE [LARGE SCALE GENOMIC DNA]</scope>
    <source>
        <strain evidence="2 3">ID0723</strain>
    </source>
</reference>
<keyword evidence="3" id="KW-1185">Reference proteome</keyword>